<evidence type="ECO:0000256" key="1">
    <source>
        <dbReference type="ARBA" id="ARBA00005043"/>
    </source>
</evidence>
<name>A0A8H7ZM38_9FUNG</name>
<dbReference type="AlphaFoldDB" id="A0A8H7ZM38"/>
<evidence type="ECO:0000313" key="3">
    <source>
        <dbReference type="EMBL" id="KAG5455670.1"/>
    </source>
</evidence>
<keyword evidence="4" id="KW-1185">Reference proteome</keyword>
<comment type="similarity">
    <text evidence="2">Belongs to the ELP6 family.</text>
</comment>
<comment type="pathway">
    <text evidence="1">tRNA modification; 5-methoxycarbonylmethyl-2-thiouridine-tRNA biosynthesis.</text>
</comment>
<dbReference type="GO" id="GO:0033588">
    <property type="term" value="C:elongator holoenzyme complex"/>
    <property type="evidence" value="ECO:0007669"/>
    <property type="project" value="InterPro"/>
</dbReference>
<evidence type="ECO:0000313" key="4">
    <source>
        <dbReference type="Proteomes" id="UP000673691"/>
    </source>
</evidence>
<dbReference type="GO" id="GO:0002098">
    <property type="term" value="P:tRNA wobble uridine modification"/>
    <property type="evidence" value="ECO:0007669"/>
    <property type="project" value="InterPro"/>
</dbReference>
<dbReference type="UniPathway" id="UPA00988"/>
<dbReference type="EMBL" id="JAEFCI010012978">
    <property type="protein sequence ID" value="KAG5455670.1"/>
    <property type="molecule type" value="Genomic_DNA"/>
</dbReference>
<sequence>VFAGVRLLQDDFPGARAHRAARFRPLRLGTARAAAMFPKLNSLVGWHDDAVPPEGSVVLVTDTLEPAGEFLLHQFIAAGVRSCSRPAAAAGADSTAARRASPVLLLAMSAPFTHYEAVARKMVGRLVDGAPAYGISLTAAEERGHFAFLDGFTALTTMSRDAAAVAADVLAGVPEQPHHFGPVDAFDEDELACSKRLYDDVERAAAALLVKSGKVGQKGMYLVIDDISAMLSAGAPAGCPVEFFGGNLIVLAHADKGMTLDPEHEYLVKSLMYATDYILAVRPLLSGYSRDVHGQSLPEAGYSHLGGGRRTPPWAGTNFAHCPLPFPVATAQTPIWAEAG</sequence>
<dbReference type="InterPro" id="IPR018627">
    <property type="entry name" value="ELP6"/>
</dbReference>
<gene>
    <name evidence="3" type="ORF">BJ554DRAFT_4831</name>
</gene>
<proteinExistence type="inferred from homology"/>
<evidence type="ECO:0000256" key="2">
    <source>
        <dbReference type="ARBA" id="ARBA00008837"/>
    </source>
</evidence>
<dbReference type="Gene3D" id="3.40.50.300">
    <property type="entry name" value="P-loop containing nucleotide triphosphate hydrolases"/>
    <property type="match status" value="1"/>
</dbReference>
<dbReference type="OrthoDB" id="9995306at2759"/>
<dbReference type="Proteomes" id="UP000673691">
    <property type="component" value="Unassembled WGS sequence"/>
</dbReference>
<dbReference type="InterPro" id="IPR027417">
    <property type="entry name" value="P-loop_NTPase"/>
</dbReference>
<feature type="non-terminal residue" evidence="3">
    <location>
        <position position="340"/>
    </location>
</feature>
<accession>A0A8H7ZM38</accession>
<protein>
    <submittedName>
        <fullName evidence="3">Uncharacterized protein</fullName>
    </submittedName>
</protein>
<reference evidence="3 4" key="1">
    <citation type="journal article" name="Sci. Rep.">
        <title>Genome-scale phylogenetic analyses confirm Olpidium as the closest living zoosporic fungus to the non-flagellated, terrestrial fungi.</title>
        <authorList>
            <person name="Chang Y."/>
            <person name="Rochon D."/>
            <person name="Sekimoto S."/>
            <person name="Wang Y."/>
            <person name="Chovatia M."/>
            <person name="Sandor L."/>
            <person name="Salamov A."/>
            <person name="Grigoriev I.V."/>
            <person name="Stajich J.E."/>
            <person name="Spatafora J.W."/>
        </authorList>
    </citation>
    <scope>NUCLEOTIDE SEQUENCE [LARGE SCALE GENOMIC DNA]</scope>
    <source>
        <strain evidence="3">S191</strain>
    </source>
</reference>
<dbReference type="PANTHER" id="PTHR16184:SF6">
    <property type="entry name" value="ELONGATOR COMPLEX PROTEIN 6"/>
    <property type="match status" value="1"/>
</dbReference>
<dbReference type="PANTHER" id="PTHR16184">
    <property type="entry name" value="ELONGATOR COMPLEX PROTEIN 6"/>
    <property type="match status" value="1"/>
</dbReference>
<feature type="non-terminal residue" evidence="3">
    <location>
        <position position="1"/>
    </location>
</feature>
<organism evidence="3 4">
    <name type="scientific">Olpidium bornovanus</name>
    <dbReference type="NCBI Taxonomy" id="278681"/>
    <lineage>
        <taxon>Eukaryota</taxon>
        <taxon>Fungi</taxon>
        <taxon>Fungi incertae sedis</taxon>
        <taxon>Olpidiomycota</taxon>
        <taxon>Olpidiomycotina</taxon>
        <taxon>Olpidiomycetes</taxon>
        <taxon>Olpidiales</taxon>
        <taxon>Olpidiaceae</taxon>
        <taxon>Olpidium</taxon>
    </lineage>
</organism>
<dbReference type="Pfam" id="PF09807">
    <property type="entry name" value="ELP6"/>
    <property type="match status" value="1"/>
</dbReference>
<comment type="caution">
    <text evidence="3">The sequence shown here is derived from an EMBL/GenBank/DDBJ whole genome shotgun (WGS) entry which is preliminary data.</text>
</comment>